<name>A0A1Y2CP29_9FUNG</name>
<dbReference type="SUPFAM" id="SSF49899">
    <property type="entry name" value="Concanavalin A-like lectins/glucanases"/>
    <property type="match status" value="1"/>
</dbReference>
<dbReference type="PANTHER" id="PTHR12223">
    <property type="entry name" value="VESICULAR MANNOSE-BINDING LECTIN"/>
    <property type="match status" value="1"/>
</dbReference>
<dbReference type="GO" id="GO:0005537">
    <property type="term" value="F:D-mannose binding"/>
    <property type="evidence" value="ECO:0007669"/>
    <property type="project" value="TreeGrafter"/>
</dbReference>
<keyword evidence="4 8" id="KW-1133">Transmembrane helix</keyword>
<dbReference type="Pfam" id="PF03388">
    <property type="entry name" value="Lectin_leg-like"/>
    <property type="match status" value="1"/>
</dbReference>
<dbReference type="InterPro" id="IPR051136">
    <property type="entry name" value="Intracellular_Lectin-GPT"/>
</dbReference>
<evidence type="ECO:0000256" key="9">
    <source>
        <dbReference type="SAM" id="SignalP"/>
    </source>
</evidence>
<feature type="domain" description="L-type lectin-like" evidence="10">
    <location>
        <begin position="41"/>
        <end position="267"/>
    </location>
</feature>
<keyword evidence="6" id="KW-0175">Coiled coil</keyword>
<comment type="caution">
    <text evidence="11">The sequence shown here is derived from an EMBL/GenBank/DDBJ whole genome shotgun (WGS) entry which is preliminary data.</text>
</comment>
<dbReference type="OrthoDB" id="10265193at2759"/>
<organism evidence="11 12">
    <name type="scientific">Rhizoclosmatium globosum</name>
    <dbReference type="NCBI Taxonomy" id="329046"/>
    <lineage>
        <taxon>Eukaryota</taxon>
        <taxon>Fungi</taxon>
        <taxon>Fungi incertae sedis</taxon>
        <taxon>Chytridiomycota</taxon>
        <taxon>Chytridiomycota incertae sedis</taxon>
        <taxon>Chytridiomycetes</taxon>
        <taxon>Chytridiales</taxon>
        <taxon>Chytriomycetaceae</taxon>
        <taxon>Rhizoclosmatium</taxon>
    </lineage>
</organism>
<dbReference type="GO" id="GO:0005793">
    <property type="term" value="C:endoplasmic reticulum-Golgi intermediate compartment"/>
    <property type="evidence" value="ECO:0007669"/>
    <property type="project" value="TreeGrafter"/>
</dbReference>
<keyword evidence="3 9" id="KW-0732">Signal</keyword>
<evidence type="ECO:0000256" key="3">
    <source>
        <dbReference type="ARBA" id="ARBA00022729"/>
    </source>
</evidence>
<evidence type="ECO:0000313" key="12">
    <source>
        <dbReference type="Proteomes" id="UP000193642"/>
    </source>
</evidence>
<keyword evidence="2 8" id="KW-0812">Transmembrane</keyword>
<dbReference type="STRING" id="329046.A0A1Y2CP29"/>
<dbReference type="AlphaFoldDB" id="A0A1Y2CP29"/>
<evidence type="ECO:0000256" key="1">
    <source>
        <dbReference type="ARBA" id="ARBA00004479"/>
    </source>
</evidence>
<dbReference type="GO" id="GO:0006888">
    <property type="term" value="P:endoplasmic reticulum to Golgi vesicle-mediated transport"/>
    <property type="evidence" value="ECO:0007669"/>
    <property type="project" value="TreeGrafter"/>
</dbReference>
<dbReference type="GO" id="GO:0005789">
    <property type="term" value="C:endoplasmic reticulum membrane"/>
    <property type="evidence" value="ECO:0007669"/>
    <property type="project" value="TreeGrafter"/>
</dbReference>
<feature type="region of interest" description="Disordered" evidence="7">
    <location>
        <begin position="358"/>
        <end position="380"/>
    </location>
</feature>
<evidence type="ECO:0000256" key="5">
    <source>
        <dbReference type="ARBA" id="ARBA00023136"/>
    </source>
</evidence>
<dbReference type="PROSITE" id="PS51328">
    <property type="entry name" value="L_LECTIN_LIKE"/>
    <property type="match status" value="1"/>
</dbReference>
<evidence type="ECO:0000259" key="10">
    <source>
        <dbReference type="PROSITE" id="PS51328"/>
    </source>
</evidence>
<comment type="subcellular location">
    <subcellularLocation>
        <location evidence="1">Membrane</location>
        <topology evidence="1">Single-pass type I membrane protein</topology>
    </subcellularLocation>
</comment>
<feature type="compositionally biased region" description="Low complexity" evidence="7">
    <location>
        <begin position="360"/>
        <end position="371"/>
    </location>
</feature>
<evidence type="ECO:0000256" key="8">
    <source>
        <dbReference type="SAM" id="Phobius"/>
    </source>
</evidence>
<keyword evidence="11" id="KW-0430">Lectin</keyword>
<feature type="coiled-coil region" evidence="6">
    <location>
        <begin position="392"/>
        <end position="426"/>
    </location>
</feature>
<gene>
    <name evidence="11" type="ORF">BCR33DRAFT_735518</name>
</gene>
<dbReference type="GO" id="GO:0000139">
    <property type="term" value="C:Golgi membrane"/>
    <property type="evidence" value="ECO:0007669"/>
    <property type="project" value="TreeGrafter"/>
</dbReference>
<dbReference type="Proteomes" id="UP000193642">
    <property type="component" value="Unassembled WGS sequence"/>
</dbReference>
<evidence type="ECO:0000256" key="7">
    <source>
        <dbReference type="SAM" id="MobiDB-lite"/>
    </source>
</evidence>
<feature type="signal peptide" evidence="9">
    <location>
        <begin position="1"/>
        <end position="18"/>
    </location>
</feature>
<dbReference type="InterPro" id="IPR013320">
    <property type="entry name" value="ConA-like_dom_sf"/>
</dbReference>
<accession>A0A1Y2CP29</accession>
<dbReference type="GO" id="GO:0030134">
    <property type="term" value="C:COPII-coated ER to Golgi transport vesicle"/>
    <property type="evidence" value="ECO:0007669"/>
    <property type="project" value="TreeGrafter"/>
</dbReference>
<feature type="transmembrane region" description="Helical" evidence="8">
    <location>
        <begin position="459"/>
        <end position="483"/>
    </location>
</feature>
<sequence length="493" mass="55045">MQLPSFLVLLSLALFASASRRYYRPPGLQRANATNGLPTATRFDFRQTFKRPFFFPVGSKTIPYFELVGDAFASDESVRLAGSTPFALGGIWAAHPNPHPEWVANIKFKSGSAAAERGGKGLAFWYSKHKLEKGHVNGGTDEWSGLAVLFESSDSTKDRWTPQIFGLLNDGSKKVMAKDLADADVGSVGNCFRNYRNSPYPVHVRVSYIGKTLSVEMDNLMDGKSYSICFVAYDVSLPSGYYFGFTASNGMHLHDDHDIMSMEISEANPKIKVTEEEVLDEKLIQKIVEVDQMVDEIRAEEEIGQVASENAAVSVRNLYYSSPKLKMLQSDVVLELRQSQIQILEALNSIQQRLTKIEASSSGTQQGSQNQHPSSNDPTIMSRILAPMDKKVAEMNNIINKLESEITTLNSNIRGLYQELEKVESKGTVMMGGIAMAVSRSQQSIDKTHEVVQGQKHHYFTYIVLMLVGGVMAYVFSVAYRAWLRERMPKRYI</sequence>
<dbReference type="EMBL" id="MCGO01000011">
    <property type="protein sequence ID" value="ORY48706.1"/>
    <property type="molecule type" value="Genomic_DNA"/>
</dbReference>
<feature type="chain" id="PRO_5013141550" evidence="9">
    <location>
        <begin position="19"/>
        <end position="493"/>
    </location>
</feature>
<evidence type="ECO:0000256" key="2">
    <source>
        <dbReference type="ARBA" id="ARBA00022692"/>
    </source>
</evidence>
<keyword evidence="5 8" id="KW-0472">Membrane</keyword>
<dbReference type="PANTHER" id="PTHR12223:SF28">
    <property type="entry name" value="LECTIN, MANNOSE BINDING 1 LIKE"/>
    <property type="match status" value="1"/>
</dbReference>
<dbReference type="Gene3D" id="2.60.120.200">
    <property type="match status" value="1"/>
</dbReference>
<protein>
    <submittedName>
        <fullName evidence="11">Concanavalin A-like lectin/glucanase</fullName>
    </submittedName>
</protein>
<reference evidence="11 12" key="1">
    <citation type="submission" date="2016-07" db="EMBL/GenBank/DDBJ databases">
        <title>Pervasive Adenine N6-methylation of Active Genes in Fungi.</title>
        <authorList>
            <consortium name="DOE Joint Genome Institute"/>
            <person name="Mondo S.J."/>
            <person name="Dannebaum R.O."/>
            <person name="Kuo R.C."/>
            <person name="Labutti K."/>
            <person name="Haridas S."/>
            <person name="Kuo A."/>
            <person name="Salamov A."/>
            <person name="Ahrendt S.R."/>
            <person name="Lipzen A."/>
            <person name="Sullivan W."/>
            <person name="Andreopoulos W.B."/>
            <person name="Clum A."/>
            <person name="Lindquist E."/>
            <person name="Daum C."/>
            <person name="Ramamoorthy G.K."/>
            <person name="Gryganskyi A."/>
            <person name="Culley D."/>
            <person name="Magnuson J.K."/>
            <person name="James T.Y."/>
            <person name="O'Malley M.A."/>
            <person name="Stajich J.E."/>
            <person name="Spatafora J.W."/>
            <person name="Visel A."/>
            <person name="Grigoriev I.V."/>
        </authorList>
    </citation>
    <scope>NUCLEOTIDE SEQUENCE [LARGE SCALE GENOMIC DNA]</scope>
    <source>
        <strain evidence="11 12">JEL800</strain>
    </source>
</reference>
<evidence type="ECO:0000313" key="11">
    <source>
        <dbReference type="EMBL" id="ORY48706.1"/>
    </source>
</evidence>
<proteinExistence type="predicted"/>
<evidence type="ECO:0000256" key="4">
    <source>
        <dbReference type="ARBA" id="ARBA00022989"/>
    </source>
</evidence>
<evidence type="ECO:0000256" key="6">
    <source>
        <dbReference type="SAM" id="Coils"/>
    </source>
</evidence>
<dbReference type="InterPro" id="IPR005052">
    <property type="entry name" value="Lectin_leg"/>
</dbReference>
<keyword evidence="12" id="KW-1185">Reference proteome</keyword>